<dbReference type="RefSeq" id="YP_009552608.1">
    <property type="nucleotide sequence ID" value="NC_040621.1"/>
</dbReference>
<dbReference type="GeneID" id="41699942"/>
<organism evidence="1 2">
    <name type="scientific">Operophtera brumata nucleopolyhedrovirus</name>
    <dbReference type="NCBI Taxonomy" id="1046267"/>
    <lineage>
        <taxon>Viruses</taxon>
        <taxon>Viruses incertae sedis</taxon>
        <taxon>Naldaviricetes</taxon>
        <taxon>Lefavirales</taxon>
        <taxon>Baculoviridae</taxon>
        <taxon>Alphabaculovirus</taxon>
        <taxon>Alphabaculovirus opbrumatae</taxon>
    </lineage>
</organism>
<evidence type="ECO:0000313" key="2">
    <source>
        <dbReference type="Proteomes" id="UP000290445"/>
    </source>
</evidence>
<dbReference type="KEGG" id="vg:41699942"/>
<protein>
    <submittedName>
        <fullName evidence="1">ORF48 protein</fullName>
    </submittedName>
</protein>
<keyword evidence="2" id="KW-1185">Reference proteome</keyword>
<reference evidence="1 2" key="1">
    <citation type="journal article" date="2017" name="Viruses">
        <title>The Operophtera brumata Nucleopolyhedrovirus (OpbuNPV) Represents an Early, Divergent Lineage within Genus Alphabaculovirus.</title>
        <authorList>
            <person name="Harrison R.L."/>
            <person name="Rowley D.L."/>
            <person name="Mowery J.D."/>
            <person name="Bauchan G.R."/>
            <person name="Burand J.P."/>
        </authorList>
    </citation>
    <scope>NUCLEOTIDE SEQUENCE [LARGE SCALE GENOMIC DNA]</scope>
    <source>
        <strain evidence="1">OpbuNPV-MA</strain>
    </source>
</reference>
<dbReference type="Proteomes" id="UP000290445">
    <property type="component" value="Segment"/>
</dbReference>
<accession>A0A2H4UZT5</accession>
<evidence type="ECO:0000313" key="1">
    <source>
        <dbReference type="EMBL" id="AUA60279.1"/>
    </source>
</evidence>
<dbReference type="EMBL" id="MF614691">
    <property type="protein sequence ID" value="AUA60279.1"/>
    <property type="molecule type" value="Genomic_DNA"/>
</dbReference>
<proteinExistence type="predicted"/>
<name>A0A2H4UZT5_9ABAC</name>
<sequence length="84" mass="9992">MENNCAVCKTEPITYHNVLCLDCWFLLCDLYKLQSSTHFENEYMLDYYNDNRTQSANDAPDPSPAYKIYLQNAVKRYKRINKIQ</sequence>